<dbReference type="CDD" id="cd00248">
    <property type="entry name" value="Mth938-like"/>
    <property type="match status" value="1"/>
</dbReference>
<accession>A0A2M9G1M0</accession>
<dbReference type="InterPro" id="IPR007523">
    <property type="entry name" value="NDUFAF3/AAMDC"/>
</dbReference>
<dbReference type="EMBL" id="PHIG01000032">
    <property type="protein sequence ID" value="PJK29618.1"/>
    <property type="molecule type" value="Genomic_DNA"/>
</dbReference>
<dbReference type="PANTHER" id="PTHR21192">
    <property type="entry name" value="NUCLEAR PROTEIN E3-3"/>
    <property type="match status" value="1"/>
</dbReference>
<name>A0A2M9G1M0_9PROT</name>
<dbReference type="InterPro" id="IPR036748">
    <property type="entry name" value="MTH938-like_sf"/>
</dbReference>
<evidence type="ECO:0000313" key="1">
    <source>
        <dbReference type="EMBL" id="PJK29618.1"/>
    </source>
</evidence>
<keyword evidence="2" id="KW-1185">Reference proteome</keyword>
<evidence type="ECO:0000313" key="2">
    <source>
        <dbReference type="Proteomes" id="UP000229498"/>
    </source>
</evidence>
<comment type="caution">
    <text evidence="1">The sequence shown here is derived from an EMBL/GenBank/DDBJ whole genome shotgun (WGS) entry which is preliminary data.</text>
</comment>
<organism evidence="1 2">
    <name type="scientific">Minwuia thermotolerans</name>
    <dbReference type="NCBI Taxonomy" id="2056226"/>
    <lineage>
        <taxon>Bacteria</taxon>
        <taxon>Pseudomonadati</taxon>
        <taxon>Pseudomonadota</taxon>
        <taxon>Alphaproteobacteria</taxon>
        <taxon>Minwuiales</taxon>
        <taxon>Minwuiaceae</taxon>
        <taxon>Minwuia</taxon>
    </lineage>
</organism>
<dbReference type="PANTHER" id="PTHR21192:SF2">
    <property type="entry name" value="NADH DEHYDROGENASE [UBIQUINONE] 1 ALPHA SUBCOMPLEX ASSEMBLY FACTOR 3"/>
    <property type="match status" value="1"/>
</dbReference>
<dbReference type="SUPFAM" id="SSF64076">
    <property type="entry name" value="MTH938-like"/>
    <property type="match status" value="1"/>
</dbReference>
<dbReference type="AlphaFoldDB" id="A0A2M9G1M0"/>
<dbReference type="Gene3D" id="3.40.1230.10">
    <property type="entry name" value="MTH938-like"/>
    <property type="match status" value="1"/>
</dbReference>
<dbReference type="Pfam" id="PF04430">
    <property type="entry name" value="DUF498"/>
    <property type="match status" value="1"/>
</dbReference>
<reference evidence="1 2" key="1">
    <citation type="submission" date="2017-11" db="EMBL/GenBank/DDBJ databases">
        <title>Draft genome sequence of Rhizobiales bacterium SY3-13.</title>
        <authorList>
            <person name="Sun C."/>
        </authorList>
    </citation>
    <scope>NUCLEOTIDE SEQUENCE [LARGE SCALE GENOMIC DNA]</scope>
    <source>
        <strain evidence="1 2">SY3-13</strain>
    </source>
</reference>
<protein>
    <recommendedName>
        <fullName evidence="3">Mth938-like domain-containing protein</fullName>
    </recommendedName>
</protein>
<proteinExistence type="predicted"/>
<gene>
    <name evidence="1" type="ORF">CVT23_11220</name>
</gene>
<dbReference type="RefSeq" id="WP_109793643.1">
    <property type="nucleotide sequence ID" value="NZ_PHIG01000032.1"/>
</dbReference>
<dbReference type="OrthoDB" id="7351393at2"/>
<sequence>MDLTPKVPADRQVLEAYGDRGFRVSGRRLEGSLLVFPREVLSWPVGTMDELSPESLGPMIERAGEVEIMLLGAGASMAFVPATVRRHLKDHGIAVDVMDTGAACRTYNVLMAEDRRVAAALIAVD</sequence>
<dbReference type="Proteomes" id="UP000229498">
    <property type="component" value="Unassembled WGS sequence"/>
</dbReference>
<evidence type="ECO:0008006" key="3">
    <source>
        <dbReference type="Google" id="ProtNLM"/>
    </source>
</evidence>